<dbReference type="InterPro" id="IPR012349">
    <property type="entry name" value="Split_barrel_FMN-bd"/>
</dbReference>
<accession>A0A2U3NUE7</accession>
<dbReference type="SUPFAM" id="SSF50475">
    <property type="entry name" value="FMN-binding split barrel"/>
    <property type="match status" value="1"/>
</dbReference>
<name>A0A2U3NUE7_9MYCO</name>
<sequence>MSTAPETTNQYRVGTSARLLPLSKDPFQAPTDRDMLPSERRLFVQTHRTCVFGYGRRSDGPAMSIVYYVPDDNGDLLVATMAERAKAKAVARNGKVSLCVLDETWPFAYLQVYCEAVIDDDEETLVDVMMAVAERMSGDPVPAEMRPAVKAVAEQEGRVLVRCRPYATFVTPPRHLHSNNQQELTHWVSASMPWDAPDPVTNS</sequence>
<dbReference type="Proteomes" id="UP000240988">
    <property type="component" value="Unassembled WGS sequence"/>
</dbReference>
<keyword evidence="3" id="KW-1185">Reference proteome</keyword>
<dbReference type="STRING" id="1841860.GCA_900157375_02964"/>
<gene>
    <name evidence="2" type="ORF">MRAB57_2961</name>
</gene>
<dbReference type="OrthoDB" id="159383at2"/>
<organism evidence="2 3">
    <name type="scientific">Mycobacterium rhizamassiliense</name>
    <dbReference type="NCBI Taxonomy" id="1841860"/>
    <lineage>
        <taxon>Bacteria</taxon>
        <taxon>Bacillati</taxon>
        <taxon>Actinomycetota</taxon>
        <taxon>Actinomycetes</taxon>
        <taxon>Mycobacteriales</taxon>
        <taxon>Mycobacteriaceae</taxon>
        <taxon>Mycobacterium</taxon>
    </lineage>
</organism>
<evidence type="ECO:0000313" key="2">
    <source>
        <dbReference type="EMBL" id="SPM35140.1"/>
    </source>
</evidence>
<dbReference type="Gene3D" id="2.30.110.10">
    <property type="entry name" value="Electron Transport, Fmn-binding Protein, Chain A"/>
    <property type="match status" value="1"/>
</dbReference>
<evidence type="ECO:0000313" key="3">
    <source>
        <dbReference type="Proteomes" id="UP000240988"/>
    </source>
</evidence>
<protein>
    <submittedName>
        <fullName evidence="2">Pyridoxamine 5'-phosphate oxidase</fullName>
    </submittedName>
</protein>
<dbReference type="Pfam" id="PF01243">
    <property type="entry name" value="PNPOx_N"/>
    <property type="match status" value="1"/>
</dbReference>
<reference evidence="2 3" key="1">
    <citation type="submission" date="2017-01" db="EMBL/GenBank/DDBJ databases">
        <authorList>
            <consortium name="Urmite Genomes"/>
        </authorList>
    </citation>
    <scope>NUCLEOTIDE SEQUENCE [LARGE SCALE GENOMIC DNA]</scope>
    <source>
        <strain evidence="2 3">AB57</strain>
    </source>
</reference>
<dbReference type="AlphaFoldDB" id="A0A2U3NUE7"/>
<dbReference type="InterPro" id="IPR011576">
    <property type="entry name" value="Pyridox_Oxase_N"/>
</dbReference>
<feature type="domain" description="Pyridoxamine 5'-phosphate oxidase N-terminal" evidence="1">
    <location>
        <begin position="39"/>
        <end position="143"/>
    </location>
</feature>
<proteinExistence type="predicted"/>
<evidence type="ECO:0000259" key="1">
    <source>
        <dbReference type="Pfam" id="PF01243"/>
    </source>
</evidence>
<dbReference type="EMBL" id="FUFA01000004">
    <property type="protein sequence ID" value="SPM35140.1"/>
    <property type="molecule type" value="Genomic_DNA"/>
</dbReference>
<dbReference type="RefSeq" id="WP_083743421.1">
    <property type="nucleotide sequence ID" value="NZ_LT721901.1"/>
</dbReference>